<dbReference type="Proteomes" id="UP000680158">
    <property type="component" value="Unassembled WGS sequence"/>
</dbReference>
<sequence>MTNEIIHCDQHGDRTAVMSCAHIGHQPCHHIYINPADDEYPEQAWCNICEQARIKDQGWFDYADAVADWRWICRSCLLNASALAVECVRVENPGVPNER</sequence>
<comment type="caution">
    <text evidence="1">The sequence shown here is derived from an EMBL/GenBank/DDBJ whole genome shotgun (WGS) entry which is preliminary data.</text>
</comment>
<accession>A0A941I4Q3</accession>
<dbReference type="RefSeq" id="WP_212685462.1">
    <property type="nucleotide sequence ID" value="NZ_JAGSPM010000012.1"/>
</dbReference>
<gene>
    <name evidence="1" type="ORF">KDM92_16135</name>
</gene>
<dbReference type="EMBL" id="JAGSPM010000012">
    <property type="protein sequence ID" value="MBR7748115.1"/>
    <property type="molecule type" value="Genomic_DNA"/>
</dbReference>
<proteinExistence type="predicted"/>
<evidence type="ECO:0000313" key="1">
    <source>
        <dbReference type="EMBL" id="MBR7748115.1"/>
    </source>
</evidence>
<keyword evidence="2" id="KW-1185">Reference proteome</keyword>
<evidence type="ECO:0000313" key="2">
    <source>
        <dbReference type="Proteomes" id="UP000680158"/>
    </source>
</evidence>
<protein>
    <submittedName>
        <fullName evidence="1">Uncharacterized protein</fullName>
    </submittedName>
</protein>
<reference evidence="1 2" key="1">
    <citation type="submission" date="2021-04" db="EMBL/GenBank/DDBJ databases">
        <title>novel species isolated from subtropical streams in China.</title>
        <authorList>
            <person name="Lu H."/>
        </authorList>
    </citation>
    <scope>NUCLEOTIDE SEQUENCE [LARGE SCALE GENOMIC DNA]</scope>
    <source>
        <strain evidence="1 2">BYS107W</strain>
    </source>
</reference>
<dbReference type="AlphaFoldDB" id="A0A941I4Q3"/>
<name>A0A941I4Q3_9BURK</name>
<organism evidence="1 2">
    <name type="scientific">Undibacterium baiyunense</name>
    <dbReference type="NCBI Taxonomy" id="2828731"/>
    <lineage>
        <taxon>Bacteria</taxon>
        <taxon>Pseudomonadati</taxon>
        <taxon>Pseudomonadota</taxon>
        <taxon>Betaproteobacteria</taxon>
        <taxon>Burkholderiales</taxon>
        <taxon>Oxalobacteraceae</taxon>
        <taxon>Undibacterium</taxon>
    </lineage>
</organism>